<feature type="domain" description="HTH luxR-type" evidence="6">
    <location>
        <begin position="187"/>
        <end position="252"/>
    </location>
</feature>
<dbReference type="OrthoDB" id="9782655at2"/>
<accession>A0A5M6IKK1</accession>
<evidence type="ECO:0000256" key="5">
    <source>
        <dbReference type="SAM" id="MobiDB-lite"/>
    </source>
</evidence>
<dbReference type="GO" id="GO:0000160">
    <property type="term" value="P:phosphorelay signal transduction system"/>
    <property type="evidence" value="ECO:0007669"/>
    <property type="project" value="InterPro"/>
</dbReference>
<dbReference type="CDD" id="cd06170">
    <property type="entry name" value="LuxR_C_like"/>
    <property type="match status" value="1"/>
</dbReference>
<evidence type="ECO:0000259" key="7">
    <source>
        <dbReference type="PROSITE" id="PS50110"/>
    </source>
</evidence>
<keyword evidence="9" id="KW-1185">Reference proteome</keyword>
<feature type="domain" description="Response regulatory" evidence="7">
    <location>
        <begin position="51"/>
        <end position="167"/>
    </location>
</feature>
<proteinExistence type="predicted"/>
<reference evidence="8 9" key="1">
    <citation type="submission" date="2019-09" db="EMBL/GenBank/DDBJ databases">
        <title>Genome sequence of Rhodovastum atsumiense, a diverse member of the Acetobacteraceae family of non-sulfur purple photosynthetic bacteria.</title>
        <authorList>
            <person name="Meyer T."/>
            <person name="Kyndt J."/>
        </authorList>
    </citation>
    <scope>NUCLEOTIDE SEQUENCE [LARGE SCALE GENOMIC DNA]</scope>
    <source>
        <strain evidence="8 9">DSM 21279</strain>
    </source>
</reference>
<dbReference type="EMBL" id="VWPK01000068">
    <property type="protein sequence ID" value="KAA5608780.1"/>
    <property type="molecule type" value="Genomic_DNA"/>
</dbReference>
<dbReference type="SUPFAM" id="SSF46894">
    <property type="entry name" value="C-terminal effector domain of the bipartite response regulators"/>
    <property type="match status" value="1"/>
</dbReference>
<dbReference type="PANTHER" id="PTHR44688">
    <property type="entry name" value="DNA-BINDING TRANSCRIPTIONAL ACTIVATOR DEVR_DOSR"/>
    <property type="match status" value="1"/>
</dbReference>
<dbReference type="PANTHER" id="PTHR44688:SF16">
    <property type="entry name" value="DNA-BINDING TRANSCRIPTIONAL ACTIVATOR DEVR_DOSR"/>
    <property type="match status" value="1"/>
</dbReference>
<dbReference type="PRINTS" id="PR00038">
    <property type="entry name" value="HTHLUXR"/>
</dbReference>
<dbReference type="SMART" id="SM00448">
    <property type="entry name" value="REC"/>
    <property type="match status" value="1"/>
</dbReference>
<evidence type="ECO:0000256" key="4">
    <source>
        <dbReference type="PROSITE-ProRule" id="PRU00169"/>
    </source>
</evidence>
<comment type="caution">
    <text evidence="8">The sequence shown here is derived from an EMBL/GenBank/DDBJ whole genome shotgun (WGS) entry which is preliminary data.</text>
</comment>
<protein>
    <submittedName>
        <fullName evidence="8">Response regulator</fullName>
    </submittedName>
</protein>
<sequence>MAAGSGPSPIPVAAPCSASPCPPPPPTRCRPREVRVTTPPDEASPAPRAPTVHIIDDDEAVLRGIGLLLRSVRIPTVGHLSGLAFLDALPAQDDVIGCVLTDLRMPGLDGIGLLRRLRERRFRRPVIVMTAHGDISTAVRAMKEGATDFIEKPFDEDILLAAIEAALRARPAAPAEPAPPEPEAARAAARIAALSPRERDVLALLVAGKPNKTIAHDLGLSPRTVEVHRARLMARLGVHSLAEAVRLALLAEHG</sequence>
<dbReference type="PROSITE" id="PS50043">
    <property type="entry name" value="HTH_LUXR_2"/>
    <property type="match status" value="1"/>
</dbReference>
<dbReference type="Pfam" id="PF00196">
    <property type="entry name" value="GerE"/>
    <property type="match status" value="1"/>
</dbReference>
<gene>
    <name evidence="8" type="ORF">F1189_27450</name>
</gene>
<dbReference type="PROSITE" id="PS50110">
    <property type="entry name" value="RESPONSE_REGULATORY"/>
    <property type="match status" value="1"/>
</dbReference>
<dbReference type="PROSITE" id="PS00622">
    <property type="entry name" value="HTH_LUXR_1"/>
    <property type="match status" value="1"/>
</dbReference>
<dbReference type="GO" id="GO:0006355">
    <property type="term" value="P:regulation of DNA-templated transcription"/>
    <property type="evidence" value="ECO:0007669"/>
    <property type="project" value="InterPro"/>
</dbReference>
<name>A0A5M6IKK1_9PROT</name>
<keyword evidence="2" id="KW-0238">DNA-binding</keyword>
<dbReference type="SUPFAM" id="SSF52172">
    <property type="entry name" value="CheY-like"/>
    <property type="match status" value="1"/>
</dbReference>
<dbReference type="AlphaFoldDB" id="A0A5M6IKK1"/>
<keyword evidence="1" id="KW-0805">Transcription regulation</keyword>
<dbReference type="SMART" id="SM00421">
    <property type="entry name" value="HTH_LUXR"/>
    <property type="match status" value="1"/>
</dbReference>
<dbReference type="Pfam" id="PF00072">
    <property type="entry name" value="Response_reg"/>
    <property type="match status" value="1"/>
</dbReference>
<dbReference type="Gene3D" id="1.10.10.10">
    <property type="entry name" value="Winged helix-like DNA-binding domain superfamily/Winged helix DNA-binding domain"/>
    <property type="match status" value="1"/>
</dbReference>
<keyword evidence="4" id="KW-0597">Phosphoprotein</keyword>
<dbReference type="Proteomes" id="UP000325255">
    <property type="component" value="Unassembled WGS sequence"/>
</dbReference>
<feature type="region of interest" description="Disordered" evidence="5">
    <location>
        <begin position="1"/>
        <end position="49"/>
    </location>
</feature>
<dbReference type="InterPro" id="IPR001789">
    <property type="entry name" value="Sig_transdc_resp-reg_receiver"/>
</dbReference>
<evidence type="ECO:0000313" key="8">
    <source>
        <dbReference type="EMBL" id="KAA5608780.1"/>
    </source>
</evidence>
<dbReference type="GO" id="GO:0003677">
    <property type="term" value="F:DNA binding"/>
    <property type="evidence" value="ECO:0007669"/>
    <property type="project" value="UniProtKB-KW"/>
</dbReference>
<dbReference type="InterPro" id="IPR036388">
    <property type="entry name" value="WH-like_DNA-bd_sf"/>
</dbReference>
<feature type="modified residue" description="4-aspartylphosphate" evidence="4">
    <location>
        <position position="102"/>
    </location>
</feature>
<evidence type="ECO:0000313" key="9">
    <source>
        <dbReference type="Proteomes" id="UP000325255"/>
    </source>
</evidence>
<evidence type="ECO:0000259" key="6">
    <source>
        <dbReference type="PROSITE" id="PS50043"/>
    </source>
</evidence>
<dbReference type="InterPro" id="IPR016032">
    <property type="entry name" value="Sig_transdc_resp-reg_C-effctor"/>
</dbReference>
<keyword evidence="3" id="KW-0804">Transcription</keyword>
<evidence type="ECO:0000256" key="3">
    <source>
        <dbReference type="ARBA" id="ARBA00023163"/>
    </source>
</evidence>
<evidence type="ECO:0000256" key="1">
    <source>
        <dbReference type="ARBA" id="ARBA00023015"/>
    </source>
</evidence>
<dbReference type="InterPro" id="IPR011006">
    <property type="entry name" value="CheY-like_superfamily"/>
</dbReference>
<organism evidence="8 9">
    <name type="scientific">Rhodovastum atsumiense</name>
    <dbReference type="NCBI Taxonomy" id="504468"/>
    <lineage>
        <taxon>Bacteria</taxon>
        <taxon>Pseudomonadati</taxon>
        <taxon>Pseudomonadota</taxon>
        <taxon>Alphaproteobacteria</taxon>
        <taxon>Acetobacterales</taxon>
        <taxon>Acetobacteraceae</taxon>
        <taxon>Rhodovastum</taxon>
    </lineage>
</organism>
<dbReference type="InterPro" id="IPR000792">
    <property type="entry name" value="Tscrpt_reg_LuxR_C"/>
</dbReference>
<dbReference type="Gene3D" id="3.40.50.2300">
    <property type="match status" value="1"/>
</dbReference>
<evidence type="ECO:0000256" key="2">
    <source>
        <dbReference type="ARBA" id="ARBA00023125"/>
    </source>
</evidence>